<gene>
    <name evidence="2" type="ORF">ACCQ42_08330</name>
</gene>
<accession>A0ABW9MFZ0</accession>
<dbReference type="PANTHER" id="PTHR11328">
    <property type="entry name" value="MAJOR FACILITATOR SUPERFAMILY DOMAIN-CONTAINING PROTEIN"/>
    <property type="match status" value="1"/>
</dbReference>
<feature type="transmembrane region" description="Helical" evidence="1">
    <location>
        <begin position="249"/>
        <end position="266"/>
    </location>
</feature>
<feature type="transmembrane region" description="Helical" evidence="1">
    <location>
        <begin position="36"/>
        <end position="63"/>
    </location>
</feature>
<feature type="transmembrane region" description="Helical" evidence="1">
    <location>
        <begin position="405"/>
        <end position="423"/>
    </location>
</feature>
<dbReference type="InterPro" id="IPR036259">
    <property type="entry name" value="MFS_trans_sf"/>
</dbReference>
<keyword evidence="1" id="KW-1133">Transmembrane helix</keyword>
<protein>
    <submittedName>
        <fullName evidence="2">MFS transporter</fullName>
    </submittedName>
</protein>
<dbReference type="Proteomes" id="UP001637994">
    <property type="component" value="Unassembled WGS sequence"/>
</dbReference>
<reference evidence="2 3" key="1">
    <citation type="journal article" date="2025" name="Anaerobe">
        <title>Description of Anaerococcus kampingiae sp. nov., Anaerococcus groningensis sp. nov., Anaerococcus martiniensis sp. nov., and Anaerococcus cruorum sp. nov., isolated from human clinical specimens.</title>
        <authorList>
            <person name="Boiten K.E."/>
            <person name="Meijer J."/>
            <person name="van Wezel E.M."/>
            <person name="Veloo A.C.M."/>
        </authorList>
    </citation>
    <scope>NUCLEOTIDE SEQUENCE [LARGE SCALE GENOMIC DNA]</scope>
    <source>
        <strain evidence="2 3">ENR0874</strain>
    </source>
</reference>
<comment type="caution">
    <text evidence="2">The sequence shown here is derived from an EMBL/GenBank/DDBJ whole genome shotgun (WGS) entry which is preliminary data.</text>
</comment>
<dbReference type="RefSeq" id="WP_410035900.1">
    <property type="nucleotide sequence ID" value="NZ_JBGMEF010000033.1"/>
</dbReference>
<keyword evidence="3" id="KW-1185">Reference proteome</keyword>
<feature type="transmembrane region" description="Helical" evidence="1">
    <location>
        <begin position="196"/>
        <end position="215"/>
    </location>
</feature>
<sequence>MDEKKLYVDGHETETYHTAKMWEIALFSLNNSASNFYLFAFGFLGFYATGVAGMTTVLIASVLGLARLFDGLIDPAIGTAIDNINTRWGRYRPIMLLSNIGLILSFVFLFNIHRMPIPTVVALFIGLIFHKIVYSFQQTVTKAAQASLTNDPAQRPLFSVFDSIFNLVVFTGGQLFVTRYLFAQIGEYNMEFYGRFLPLLCAVSFGFTVLAMFGIRRKDNVKYFGLGEESVEKQSFKEYFSVLKGNKPLAVLAFCGAMIKFAATMVGDQNFLAIFFGILLGNYMLAGDVSAWIVVPQLLFVFGLTRLAQKKDLKTSYKTAVSIATIGLAAVIGLLFVTPDTRVLSSLQGMSLIFIALWIIATVALKYPTSIVLTMSADITDYVTAKTGKFAPGLIGTIFSLTDSIASSLAPVVIGWVVAGIGYTDGYPQPGDALTPAIYKGGLIIMGIILATLVVTMIAIRFYPLDRKEMELIAEDIAVRKEIKKEGLTEEERNQIKIEVEESGVKTEFKEDDLIK</sequence>
<keyword evidence="1" id="KW-0472">Membrane</keyword>
<proteinExistence type="predicted"/>
<dbReference type="EMBL" id="JBGMEF010000033">
    <property type="protein sequence ID" value="MFO3667774.1"/>
    <property type="molecule type" value="Genomic_DNA"/>
</dbReference>
<feature type="transmembrane region" description="Helical" evidence="1">
    <location>
        <begin position="443"/>
        <end position="463"/>
    </location>
</feature>
<keyword evidence="1" id="KW-0812">Transmembrane</keyword>
<dbReference type="InterPro" id="IPR039672">
    <property type="entry name" value="MFS_2"/>
</dbReference>
<dbReference type="PANTHER" id="PTHR11328:SF24">
    <property type="entry name" value="MAJOR FACILITATOR SUPERFAMILY (MFS) PROFILE DOMAIN-CONTAINING PROTEIN"/>
    <property type="match status" value="1"/>
</dbReference>
<evidence type="ECO:0000313" key="3">
    <source>
        <dbReference type="Proteomes" id="UP001637994"/>
    </source>
</evidence>
<feature type="transmembrane region" description="Helical" evidence="1">
    <location>
        <begin position="317"/>
        <end position="337"/>
    </location>
</feature>
<evidence type="ECO:0000313" key="2">
    <source>
        <dbReference type="EMBL" id="MFO3667774.1"/>
    </source>
</evidence>
<feature type="transmembrane region" description="Helical" evidence="1">
    <location>
        <begin position="157"/>
        <end position="176"/>
    </location>
</feature>
<feature type="transmembrane region" description="Helical" evidence="1">
    <location>
        <begin position="94"/>
        <end position="111"/>
    </location>
</feature>
<organism evidence="2 3">
    <name type="scientific">Anaerococcus kampingae</name>
    <dbReference type="NCBI Taxonomy" id="3115614"/>
    <lineage>
        <taxon>Bacteria</taxon>
        <taxon>Bacillati</taxon>
        <taxon>Bacillota</taxon>
        <taxon>Tissierellia</taxon>
        <taxon>Tissierellales</taxon>
        <taxon>Peptoniphilaceae</taxon>
        <taxon>Anaerococcus</taxon>
    </lineage>
</organism>
<dbReference type="Pfam" id="PF13347">
    <property type="entry name" value="MFS_2"/>
    <property type="match status" value="1"/>
</dbReference>
<dbReference type="SUPFAM" id="SSF103473">
    <property type="entry name" value="MFS general substrate transporter"/>
    <property type="match status" value="1"/>
</dbReference>
<name>A0ABW9MFZ0_9FIRM</name>
<evidence type="ECO:0000256" key="1">
    <source>
        <dbReference type="SAM" id="Phobius"/>
    </source>
</evidence>
<feature type="transmembrane region" description="Helical" evidence="1">
    <location>
        <begin position="272"/>
        <end position="305"/>
    </location>
</feature>
<feature type="transmembrane region" description="Helical" evidence="1">
    <location>
        <begin position="117"/>
        <end position="136"/>
    </location>
</feature>
<feature type="transmembrane region" description="Helical" evidence="1">
    <location>
        <begin position="343"/>
        <end position="365"/>
    </location>
</feature>